<dbReference type="Proteomes" id="UP000639772">
    <property type="component" value="Chromosome 3"/>
</dbReference>
<name>A0A835RH50_VANPL</name>
<dbReference type="InterPro" id="IPR001906">
    <property type="entry name" value="Terpene_synth_N"/>
</dbReference>
<evidence type="ECO:0000259" key="4">
    <source>
        <dbReference type="Pfam" id="PF01397"/>
    </source>
</evidence>
<keyword evidence="2" id="KW-0460">Magnesium</keyword>
<dbReference type="Pfam" id="PF01397">
    <property type="entry name" value="Terpene_synth"/>
    <property type="match status" value="1"/>
</dbReference>
<protein>
    <recommendedName>
        <fullName evidence="4">Terpene synthase N-terminal domain-containing protein</fullName>
    </recommendedName>
</protein>
<dbReference type="GO" id="GO:0010333">
    <property type="term" value="F:terpene synthase activity"/>
    <property type="evidence" value="ECO:0007669"/>
    <property type="project" value="InterPro"/>
</dbReference>
<dbReference type="EMBL" id="JADCNM010000003">
    <property type="protein sequence ID" value="KAG0490363.1"/>
    <property type="molecule type" value="Genomic_DNA"/>
</dbReference>
<dbReference type="GO" id="GO:0016114">
    <property type="term" value="P:terpenoid biosynthetic process"/>
    <property type="evidence" value="ECO:0007669"/>
    <property type="project" value="InterPro"/>
</dbReference>
<organism evidence="5 6">
    <name type="scientific">Vanilla planifolia</name>
    <name type="common">Vanilla</name>
    <dbReference type="NCBI Taxonomy" id="51239"/>
    <lineage>
        <taxon>Eukaryota</taxon>
        <taxon>Viridiplantae</taxon>
        <taxon>Streptophyta</taxon>
        <taxon>Embryophyta</taxon>
        <taxon>Tracheophyta</taxon>
        <taxon>Spermatophyta</taxon>
        <taxon>Magnoliopsida</taxon>
        <taxon>Liliopsida</taxon>
        <taxon>Asparagales</taxon>
        <taxon>Orchidaceae</taxon>
        <taxon>Vanilloideae</taxon>
        <taxon>Vanilleae</taxon>
        <taxon>Vanilla</taxon>
    </lineage>
</organism>
<comment type="cofactor">
    <cofactor evidence="1">
        <name>Mg(2+)</name>
        <dbReference type="ChEBI" id="CHEBI:18420"/>
    </cofactor>
</comment>
<evidence type="ECO:0000313" key="5">
    <source>
        <dbReference type="EMBL" id="KAG0490363.1"/>
    </source>
</evidence>
<keyword evidence="3" id="KW-0456">Lyase</keyword>
<dbReference type="InterPro" id="IPR036965">
    <property type="entry name" value="Terpene_synth_N_sf"/>
</dbReference>
<dbReference type="AlphaFoldDB" id="A0A835RH50"/>
<reference evidence="5 6" key="1">
    <citation type="journal article" date="2020" name="Nat. Food">
        <title>A phased Vanilla planifolia genome enables genetic improvement of flavour and production.</title>
        <authorList>
            <person name="Hasing T."/>
            <person name="Tang H."/>
            <person name="Brym M."/>
            <person name="Khazi F."/>
            <person name="Huang T."/>
            <person name="Chambers A.H."/>
        </authorList>
    </citation>
    <scope>NUCLEOTIDE SEQUENCE [LARGE SCALE GENOMIC DNA]</scope>
    <source>
        <tissue evidence="5">Leaf</tissue>
    </source>
</reference>
<dbReference type="OrthoDB" id="1877784at2759"/>
<evidence type="ECO:0000256" key="1">
    <source>
        <dbReference type="ARBA" id="ARBA00001946"/>
    </source>
</evidence>
<sequence>MVHLNFEQKLEMAREALTSQLKDPTSAMETLDMLQQLGIDYHFSEEIDTITQSLYQIFSTYNDSSISFMDSLQHVALGFRLLRQYGYYTCPDVFSRFMNKQGHFDVALCQDLRGLLSLYEASQMDIGEDILYKANKFSAENLQACIDHVGVEMGKKIKQALEQPIHLSLPRNTSRQYICQLQREHEMNNLFKEVAIMDFNYVQSLHESEFSEVLRW</sequence>
<accession>A0A835RH50</accession>
<dbReference type="PANTHER" id="PTHR31225:SF0">
    <property type="entry name" value="S-(+)-LINALOOL SYNTHASE, CHLOROPLASTIC"/>
    <property type="match status" value="1"/>
</dbReference>
<evidence type="ECO:0000256" key="2">
    <source>
        <dbReference type="ARBA" id="ARBA00022842"/>
    </source>
</evidence>
<comment type="caution">
    <text evidence="5">The sequence shown here is derived from an EMBL/GenBank/DDBJ whole genome shotgun (WGS) entry which is preliminary data.</text>
</comment>
<proteinExistence type="predicted"/>
<evidence type="ECO:0000313" key="6">
    <source>
        <dbReference type="Proteomes" id="UP000639772"/>
    </source>
</evidence>
<evidence type="ECO:0000256" key="3">
    <source>
        <dbReference type="ARBA" id="ARBA00023239"/>
    </source>
</evidence>
<gene>
    <name evidence="5" type="ORF">HPP92_007226</name>
</gene>
<dbReference type="Gene3D" id="1.50.10.130">
    <property type="entry name" value="Terpene synthase, N-terminal domain"/>
    <property type="match status" value="1"/>
</dbReference>
<dbReference type="SUPFAM" id="SSF48239">
    <property type="entry name" value="Terpenoid cyclases/Protein prenyltransferases"/>
    <property type="match status" value="1"/>
</dbReference>
<dbReference type="InterPro" id="IPR050148">
    <property type="entry name" value="Terpene_synthase-like"/>
</dbReference>
<feature type="domain" description="Terpene synthase N-terminal" evidence="4">
    <location>
        <begin position="13"/>
        <end position="161"/>
    </location>
</feature>
<dbReference type="InterPro" id="IPR008930">
    <property type="entry name" value="Terpenoid_cyclase/PrenylTrfase"/>
</dbReference>
<dbReference type="PANTHER" id="PTHR31225">
    <property type="entry name" value="OS04G0344100 PROTEIN-RELATED"/>
    <property type="match status" value="1"/>
</dbReference>